<keyword evidence="6" id="KW-0732">Signal</keyword>
<keyword evidence="2" id="KW-0479">Metal-binding</keyword>
<dbReference type="GO" id="GO:0031418">
    <property type="term" value="F:L-ascorbic acid binding"/>
    <property type="evidence" value="ECO:0007669"/>
    <property type="project" value="InterPro"/>
</dbReference>
<protein>
    <recommendedName>
        <fullName evidence="7">Fe2OG dioxygenase domain-containing protein</fullName>
    </recommendedName>
</protein>
<dbReference type="InterPro" id="IPR006620">
    <property type="entry name" value="Pro_4_hyd_alph"/>
</dbReference>
<dbReference type="GO" id="GO:0004656">
    <property type="term" value="F:procollagen-proline 4-dioxygenase activity"/>
    <property type="evidence" value="ECO:0007669"/>
    <property type="project" value="TreeGrafter"/>
</dbReference>
<keyword evidence="9" id="KW-1185">Reference proteome</keyword>
<evidence type="ECO:0000259" key="7">
    <source>
        <dbReference type="PROSITE" id="PS51471"/>
    </source>
</evidence>
<name>A0AAN6YBZ7_9PEZI</name>
<dbReference type="SMART" id="SM00702">
    <property type="entry name" value="P4Hc"/>
    <property type="match status" value="1"/>
</dbReference>
<keyword evidence="3" id="KW-0223">Dioxygenase</keyword>
<evidence type="ECO:0000313" key="8">
    <source>
        <dbReference type="EMBL" id="KAK4216513.1"/>
    </source>
</evidence>
<accession>A0AAN6YBZ7</accession>
<organism evidence="8 9">
    <name type="scientific">Rhypophila decipiens</name>
    <dbReference type="NCBI Taxonomy" id="261697"/>
    <lineage>
        <taxon>Eukaryota</taxon>
        <taxon>Fungi</taxon>
        <taxon>Dikarya</taxon>
        <taxon>Ascomycota</taxon>
        <taxon>Pezizomycotina</taxon>
        <taxon>Sordariomycetes</taxon>
        <taxon>Sordariomycetidae</taxon>
        <taxon>Sordariales</taxon>
        <taxon>Naviculisporaceae</taxon>
        <taxon>Rhypophila</taxon>
    </lineage>
</organism>
<dbReference type="InterPro" id="IPR044862">
    <property type="entry name" value="Pro_4_hyd_alph_FE2OG_OXY"/>
</dbReference>
<evidence type="ECO:0000313" key="9">
    <source>
        <dbReference type="Proteomes" id="UP001301769"/>
    </source>
</evidence>
<evidence type="ECO:0000256" key="5">
    <source>
        <dbReference type="ARBA" id="ARBA00023004"/>
    </source>
</evidence>
<reference evidence="8" key="1">
    <citation type="journal article" date="2023" name="Mol. Phylogenet. Evol.">
        <title>Genome-scale phylogeny and comparative genomics of the fungal order Sordariales.</title>
        <authorList>
            <person name="Hensen N."/>
            <person name="Bonometti L."/>
            <person name="Westerberg I."/>
            <person name="Brannstrom I.O."/>
            <person name="Guillou S."/>
            <person name="Cros-Aarteil S."/>
            <person name="Calhoun S."/>
            <person name="Haridas S."/>
            <person name="Kuo A."/>
            <person name="Mondo S."/>
            <person name="Pangilinan J."/>
            <person name="Riley R."/>
            <person name="LaButti K."/>
            <person name="Andreopoulos B."/>
            <person name="Lipzen A."/>
            <person name="Chen C."/>
            <person name="Yan M."/>
            <person name="Daum C."/>
            <person name="Ng V."/>
            <person name="Clum A."/>
            <person name="Steindorff A."/>
            <person name="Ohm R.A."/>
            <person name="Martin F."/>
            <person name="Silar P."/>
            <person name="Natvig D.O."/>
            <person name="Lalanne C."/>
            <person name="Gautier V."/>
            <person name="Ament-Velasquez S.L."/>
            <person name="Kruys A."/>
            <person name="Hutchinson M.I."/>
            <person name="Powell A.J."/>
            <person name="Barry K."/>
            <person name="Miller A.N."/>
            <person name="Grigoriev I.V."/>
            <person name="Debuchy R."/>
            <person name="Gladieux P."/>
            <person name="Hiltunen Thoren M."/>
            <person name="Johannesson H."/>
        </authorList>
    </citation>
    <scope>NUCLEOTIDE SEQUENCE</scope>
    <source>
        <strain evidence="8">PSN293</strain>
    </source>
</reference>
<dbReference type="EMBL" id="MU858068">
    <property type="protein sequence ID" value="KAK4216513.1"/>
    <property type="molecule type" value="Genomic_DNA"/>
</dbReference>
<keyword evidence="4" id="KW-0560">Oxidoreductase</keyword>
<dbReference type="PANTHER" id="PTHR10869">
    <property type="entry name" value="PROLYL 4-HYDROXYLASE ALPHA SUBUNIT"/>
    <property type="match status" value="1"/>
</dbReference>
<evidence type="ECO:0000256" key="4">
    <source>
        <dbReference type="ARBA" id="ARBA00023002"/>
    </source>
</evidence>
<dbReference type="InterPro" id="IPR005123">
    <property type="entry name" value="Oxoglu/Fe-dep_dioxygenase_dom"/>
</dbReference>
<reference evidence="8" key="2">
    <citation type="submission" date="2023-05" db="EMBL/GenBank/DDBJ databases">
        <authorList>
            <consortium name="Lawrence Berkeley National Laboratory"/>
            <person name="Steindorff A."/>
            <person name="Hensen N."/>
            <person name="Bonometti L."/>
            <person name="Westerberg I."/>
            <person name="Brannstrom I.O."/>
            <person name="Guillou S."/>
            <person name="Cros-Aarteil S."/>
            <person name="Calhoun S."/>
            <person name="Haridas S."/>
            <person name="Kuo A."/>
            <person name="Mondo S."/>
            <person name="Pangilinan J."/>
            <person name="Riley R."/>
            <person name="Labutti K."/>
            <person name="Andreopoulos B."/>
            <person name="Lipzen A."/>
            <person name="Chen C."/>
            <person name="Yanf M."/>
            <person name="Daum C."/>
            <person name="Ng V."/>
            <person name="Clum A."/>
            <person name="Ohm R."/>
            <person name="Martin F."/>
            <person name="Silar P."/>
            <person name="Natvig D."/>
            <person name="Lalanne C."/>
            <person name="Gautier V."/>
            <person name="Ament-Velasquez S.L."/>
            <person name="Kruys A."/>
            <person name="Hutchinson M.I."/>
            <person name="Powell A.J."/>
            <person name="Barry K."/>
            <person name="Miller A.N."/>
            <person name="Grigoriev I.V."/>
            <person name="Debuchy R."/>
            <person name="Gladieux P."/>
            <person name="Thoren M.H."/>
            <person name="Johannesson H."/>
        </authorList>
    </citation>
    <scope>NUCLEOTIDE SEQUENCE</scope>
    <source>
        <strain evidence="8">PSN293</strain>
    </source>
</reference>
<feature type="chain" id="PRO_5042838069" description="Fe2OG dioxygenase domain-containing protein" evidence="6">
    <location>
        <begin position="19"/>
        <end position="277"/>
    </location>
</feature>
<dbReference type="AlphaFoldDB" id="A0AAN6YBZ7"/>
<dbReference type="PROSITE" id="PS51471">
    <property type="entry name" value="FE2OG_OXY"/>
    <property type="match status" value="1"/>
</dbReference>
<dbReference type="GO" id="GO:0005783">
    <property type="term" value="C:endoplasmic reticulum"/>
    <property type="evidence" value="ECO:0007669"/>
    <property type="project" value="TreeGrafter"/>
</dbReference>
<comment type="cofactor">
    <cofactor evidence="1">
        <name>L-ascorbate</name>
        <dbReference type="ChEBI" id="CHEBI:38290"/>
    </cofactor>
</comment>
<evidence type="ECO:0000256" key="1">
    <source>
        <dbReference type="ARBA" id="ARBA00001961"/>
    </source>
</evidence>
<evidence type="ECO:0000256" key="6">
    <source>
        <dbReference type="SAM" id="SignalP"/>
    </source>
</evidence>
<feature type="domain" description="Fe2OG dioxygenase" evidence="7">
    <location>
        <begin position="129"/>
        <end position="261"/>
    </location>
</feature>
<evidence type="ECO:0000256" key="3">
    <source>
        <dbReference type="ARBA" id="ARBA00022964"/>
    </source>
</evidence>
<gene>
    <name evidence="8" type="ORF">QBC37DRAFT_471391</name>
</gene>
<dbReference type="InterPro" id="IPR045054">
    <property type="entry name" value="P4HA-like"/>
</dbReference>
<sequence length="277" mass="31021">MRPVISLLALTLPSLASSSSGPDSGSQVPITQSSSDEYVCQHPPYKIQLVSSSPLVIYIKDFLTKAERDHLREVSKSTFRRSAVSHNSGSSSSHRTSKSTYLKSADDPIVQCIESRALLFQGHDVLPSQLEPLQLVRYTSQKEYYRLHTDWFDHNDAYKLAINGGNRISSFFAYVYVRNDTTGGGTNFPLINPPRDEKWCDVLDCDEPWEKGVTFRPVEGNAIYWENMYPDGSGKGDHRTVHAGLPVTSGDKIGMNIWTRQVPIGEDARAAYPSRYK</sequence>
<dbReference type="GO" id="GO:0005506">
    <property type="term" value="F:iron ion binding"/>
    <property type="evidence" value="ECO:0007669"/>
    <property type="project" value="InterPro"/>
</dbReference>
<dbReference type="Gene3D" id="2.60.120.620">
    <property type="entry name" value="q2cbj1_9rhob like domain"/>
    <property type="match status" value="1"/>
</dbReference>
<comment type="caution">
    <text evidence="8">The sequence shown here is derived from an EMBL/GenBank/DDBJ whole genome shotgun (WGS) entry which is preliminary data.</text>
</comment>
<keyword evidence="5" id="KW-0408">Iron</keyword>
<evidence type="ECO:0000256" key="2">
    <source>
        <dbReference type="ARBA" id="ARBA00022723"/>
    </source>
</evidence>
<feature type="signal peptide" evidence="6">
    <location>
        <begin position="1"/>
        <end position="18"/>
    </location>
</feature>
<dbReference type="PANTHER" id="PTHR10869:SF246">
    <property type="entry name" value="TRANSMEMBRANE PROLYL 4-HYDROXYLASE"/>
    <property type="match status" value="1"/>
</dbReference>
<dbReference type="Pfam" id="PF13640">
    <property type="entry name" value="2OG-FeII_Oxy_3"/>
    <property type="match status" value="1"/>
</dbReference>
<proteinExistence type="predicted"/>
<dbReference type="Proteomes" id="UP001301769">
    <property type="component" value="Unassembled WGS sequence"/>
</dbReference>